<feature type="compositionally biased region" description="Polar residues" evidence="2">
    <location>
        <begin position="35"/>
        <end position="61"/>
    </location>
</feature>
<keyword evidence="3" id="KW-0472">Membrane</keyword>
<feature type="transmembrane region" description="Helical" evidence="3">
    <location>
        <begin position="326"/>
        <end position="344"/>
    </location>
</feature>
<feature type="region of interest" description="Disordered" evidence="2">
    <location>
        <begin position="1"/>
        <end position="68"/>
    </location>
</feature>
<sequence>MSGGLNKRLKPVEKTPNSVTQSNSIQNPRQKDSDIPSTTSNQENMDSTNSRDNMASGSPSKTLDEAPSSKTVFTFNSPQEFNVDFQYQEKASATGNRDANSTAVTSNQGAKAKVQAVSIFNTDTKRQASSGVNVALENAILLDDNYTLPRGPKSSTKSNSMSTTVKLPVPPGKKFVKFVMPYRGESTPSSFDNISGPSRDGLQTNSYAEGPKKKKKKSVFATLGVVDRASIKSKECVLTPSALVDLKQLKLGVAEHNEQLNSIEQQLLEVTQVIQNLQDRVKASELENTKLRRDFNTLKSGKKSNDNEVDDEDDESEQIKWKIQRICHFIIIIMILYLAVAYWAT</sequence>
<keyword evidence="3" id="KW-0812">Transmembrane</keyword>
<evidence type="ECO:0000256" key="2">
    <source>
        <dbReference type="SAM" id="MobiDB-lite"/>
    </source>
</evidence>
<feature type="region of interest" description="Disordered" evidence="2">
    <location>
        <begin position="187"/>
        <end position="213"/>
    </location>
</feature>
<organism evidence="4 5">
    <name type="scientific">Arthrobotrys conoides</name>
    <dbReference type="NCBI Taxonomy" id="74498"/>
    <lineage>
        <taxon>Eukaryota</taxon>
        <taxon>Fungi</taxon>
        <taxon>Dikarya</taxon>
        <taxon>Ascomycota</taxon>
        <taxon>Pezizomycotina</taxon>
        <taxon>Orbiliomycetes</taxon>
        <taxon>Orbiliales</taxon>
        <taxon>Orbiliaceae</taxon>
        <taxon>Arthrobotrys</taxon>
    </lineage>
</organism>
<evidence type="ECO:0000313" key="5">
    <source>
        <dbReference type="Proteomes" id="UP001307849"/>
    </source>
</evidence>
<reference evidence="4 5" key="1">
    <citation type="submission" date="2019-10" db="EMBL/GenBank/DDBJ databases">
        <authorList>
            <person name="Palmer J.M."/>
        </authorList>
    </citation>
    <scope>NUCLEOTIDE SEQUENCE [LARGE SCALE GENOMIC DNA]</scope>
    <source>
        <strain evidence="4 5">TWF506</strain>
    </source>
</reference>
<keyword evidence="5" id="KW-1185">Reference proteome</keyword>
<gene>
    <name evidence="4" type="ORF">TWF506_005472</name>
</gene>
<proteinExistence type="predicted"/>
<dbReference type="AlphaFoldDB" id="A0AAN8P6T5"/>
<dbReference type="EMBL" id="JAVHJM010000002">
    <property type="protein sequence ID" value="KAK6518312.1"/>
    <property type="molecule type" value="Genomic_DNA"/>
</dbReference>
<feature type="compositionally biased region" description="Polar residues" evidence="2">
    <location>
        <begin position="15"/>
        <end position="28"/>
    </location>
</feature>
<feature type="compositionally biased region" description="Polar residues" evidence="2">
    <location>
        <begin position="187"/>
        <end position="207"/>
    </location>
</feature>
<feature type="coiled-coil region" evidence="1">
    <location>
        <begin position="246"/>
        <end position="294"/>
    </location>
</feature>
<evidence type="ECO:0000256" key="1">
    <source>
        <dbReference type="SAM" id="Coils"/>
    </source>
</evidence>
<accession>A0AAN8P6T5</accession>
<protein>
    <submittedName>
        <fullName evidence="4">Uncharacterized protein</fullName>
    </submittedName>
</protein>
<comment type="caution">
    <text evidence="4">The sequence shown here is derived from an EMBL/GenBank/DDBJ whole genome shotgun (WGS) entry which is preliminary data.</text>
</comment>
<name>A0AAN8P6T5_9PEZI</name>
<dbReference type="Proteomes" id="UP001307849">
    <property type="component" value="Unassembled WGS sequence"/>
</dbReference>
<evidence type="ECO:0000256" key="3">
    <source>
        <dbReference type="SAM" id="Phobius"/>
    </source>
</evidence>
<keyword evidence="3" id="KW-1133">Transmembrane helix</keyword>
<keyword evidence="1" id="KW-0175">Coiled coil</keyword>
<evidence type="ECO:0000313" key="4">
    <source>
        <dbReference type="EMBL" id="KAK6518312.1"/>
    </source>
</evidence>